<evidence type="ECO:0000256" key="5">
    <source>
        <dbReference type="PIRSR" id="PIRSR601461-1"/>
    </source>
</evidence>
<dbReference type="Pfam" id="PF00026">
    <property type="entry name" value="Asp"/>
    <property type="match status" value="1"/>
</dbReference>
<keyword evidence="2" id="KW-0645">Protease</keyword>
<evidence type="ECO:0000256" key="4">
    <source>
        <dbReference type="ARBA" id="ARBA00022801"/>
    </source>
</evidence>
<dbReference type="PANTHER" id="PTHR47966:SF1">
    <property type="entry name" value="ASPARTYL PROTEINASE"/>
    <property type="match status" value="1"/>
</dbReference>
<dbReference type="SUPFAM" id="SSF50630">
    <property type="entry name" value="Acid proteases"/>
    <property type="match status" value="1"/>
</dbReference>
<dbReference type="InterPro" id="IPR001461">
    <property type="entry name" value="Aspartic_peptidase_A1"/>
</dbReference>
<dbReference type="CDD" id="cd06097">
    <property type="entry name" value="Aspergillopepsin_like"/>
    <property type="match status" value="1"/>
</dbReference>
<feature type="region of interest" description="Disordered" evidence="6">
    <location>
        <begin position="31"/>
        <end position="58"/>
    </location>
</feature>
<feature type="compositionally biased region" description="Basic residues" evidence="6">
    <location>
        <begin position="32"/>
        <end position="41"/>
    </location>
</feature>
<dbReference type="GO" id="GO:0006508">
    <property type="term" value="P:proteolysis"/>
    <property type="evidence" value="ECO:0007669"/>
    <property type="project" value="UniProtKB-KW"/>
</dbReference>
<dbReference type="FunFam" id="2.40.70.10:FF:000092">
    <property type="entry name" value="Aspartic endopeptidase (AP1)"/>
    <property type="match status" value="1"/>
</dbReference>
<evidence type="ECO:0000256" key="1">
    <source>
        <dbReference type="ARBA" id="ARBA00007447"/>
    </source>
</evidence>
<protein>
    <submittedName>
        <fullName evidence="8">Aspartic proteinase</fullName>
    </submittedName>
</protein>
<evidence type="ECO:0000313" key="9">
    <source>
        <dbReference type="Proteomes" id="UP000240883"/>
    </source>
</evidence>
<dbReference type="AlphaFoldDB" id="A0A2T2NR99"/>
<dbReference type="Gene3D" id="2.40.70.10">
    <property type="entry name" value="Acid Proteases"/>
    <property type="match status" value="2"/>
</dbReference>
<dbReference type="Proteomes" id="UP000240883">
    <property type="component" value="Unassembled WGS sequence"/>
</dbReference>
<keyword evidence="3" id="KW-0064">Aspartyl protease</keyword>
<evidence type="ECO:0000259" key="7">
    <source>
        <dbReference type="PROSITE" id="PS51767"/>
    </source>
</evidence>
<comment type="similarity">
    <text evidence="1">Belongs to the peptidase A1 family.</text>
</comment>
<name>A0A2T2NR99_CORCC</name>
<keyword evidence="9" id="KW-1185">Reference proteome</keyword>
<feature type="active site" evidence="5">
    <location>
        <position position="82"/>
    </location>
</feature>
<evidence type="ECO:0000256" key="3">
    <source>
        <dbReference type="ARBA" id="ARBA00022750"/>
    </source>
</evidence>
<dbReference type="PANTHER" id="PTHR47966">
    <property type="entry name" value="BETA-SITE APP-CLEAVING ENZYME, ISOFORM A-RELATED"/>
    <property type="match status" value="1"/>
</dbReference>
<feature type="compositionally biased region" description="Basic and acidic residues" evidence="6">
    <location>
        <begin position="43"/>
        <end position="57"/>
    </location>
</feature>
<dbReference type="InterPro" id="IPR033121">
    <property type="entry name" value="PEPTIDASE_A1"/>
</dbReference>
<dbReference type="PRINTS" id="PR00792">
    <property type="entry name" value="PEPSIN"/>
</dbReference>
<evidence type="ECO:0000256" key="6">
    <source>
        <dbReference type="SAM" id="MobiDB-lite"/>
    </source>
</evidence>
<sequence length="408" mass="45029">MTLSDKFAPTTDGPYQQIDKATKTLGNVFRPKDKRKTKPQLKKINEDGKPGTIKAEDQQNDSMYICPVEIGTPPQVLNLHFDTGSSDLWVWSTELEERTQVEGRAKHTIFNPRKSSSYGKLDGHTWQIRYGDGSKASGVVGTDNVTLGGLCIENQAIELASKLTREFTSGAGDGLLGLAFGKINTVKPQGVATPVENMMAQKDIPVDKQLFTCYLGSWRDAQEADRGESFYTFGYIDTGVLARCGVKEPHYVPIDSSKGFWQFESASATVNGKTIVRPSNTAIADTGTTLALVSDDLCKEIYGCIPGACFEKKQQAWIFPLNTPLDKLPTVTFAVGNKQFEVQKEDFGFCKVSEEMQYGGIQSRGTSKFDILGDTWLKGVYVVFDQGKKRLGVVQRVEGVQNLEHPEY</sequence>
<dbReference type="EMBL" id="KZ678134">
    <property type="protein sequence ID" value="PSN67962.1"/>
    <property type="molecule type" value="Genomic_DNA"/>
</dbReference>
<reference evidence="8 9" key="1">
    <citation type="journal article" date="2018" name="Front. Microbiol.">
        <title>Genome-Wide Analysis of Corynespora cassiicola Leaf Fall Disease Putative Effectors.</title>
        <authorList>
            <person name="Lopez D."/>
            <person name="Ribeiro S."/>
            <person name="Label P."/>
            <person name="Fumanal B."/>
            <person name="Venisse J.S."/>
            <person name="Kohler A."/>
            <person name="de Oliveira R.R."/>
            <person name="Labutti K."/>
            <person name="Lipzen A."/>
            <person name="Lail K."/>
            <person name="Bauer D."/>
            <person name="Ohm R.A."/>
            <person name="Barry K.W."/>
            <person name="Spatafora J."/>
            <person name="Grigoriev I.V."/>
            <person name="Martin F.M."/>
            <person name="Pujade-Renaud V."/>
        </authorList>
    </citation>
    <scope>NUCLEOTIDE SEQUENCE [LARGE SCALE GENOMIC DNA]</scope>
    <source>
        <strain evidence="8 9">Philippines</strain>
    </source>
</reference>
<dbReference type="InterPro" id="IPR021109">
    <property type="entry name" value="Peptidase_aspartic_dom_sf"/>
</dbReference>
<dbReference type="InterPro" id="IPR034163">
    <property type="entry name" value="Aspergillopepsin-like_cat_dom"/>
</dbReference>
<organism evidence="8 9">
    <name type="scientific">Corynespora cassiicola Philippines</name>
    <dbReference type="NCBI Taxonomy" id="1448308"/>
    <lineage>
        <taxon>Eukaryota</taxon>
        <taxon>Fungi</taxon>
        <taxon>Dikarya</taxon>
        <taxon>Ascomycota</taxon>
        <taxon>Pezizomycotina</taxon>
        <taxon>Dothideomycetes</taxon>
        <taxon>Pleosporomycetidae</taxon>
        <taxon>Pleosporales</taxon>
        <taxon>Corynesporascaceae</taxon>
        <taxon>Corynespora</taxon>
    </lineage>
</organism>
<evidence type="ECO:0000256" key="2">
    <source>
        <dbReference type="ARBA" id="ARBA00022670"/>
    </source>
</evidence>
<dbReference type="STRING" id="1448308.A0A2T2NR99"/>
<gene>
    <name evidence="8" type="ORF">BS50DRAFT_572944</name>
</gene>
<evidence type="ECO:0000313" key="8">
    <source>
        <dbReference type="EMBL" id="PSN67962.1"/>
    </source>
</evidence>
<dbReference type="PROSITE" id="PS51767">
    <property type="entry name" value="PEPTIDASE_A1"/>
    <property type="match status" value="1"/>
</dbReference>
<accession>A0A2T2NR99</accession>
<keyword evidence="4" id="KW-0378">Hydrolase</keyword>
<proteinExistence type="inferred from homology"/>
<feature type="domain" description="Peptidase A1" evidence="7">
    <location>
        <begin position="64"/>
        <end position="394"/>
    </location>
</feature>
<feature type="active site" evidence="5">
    <location>
        <position position="285"/>
    </location>
</feature>
<dbReference type="GO" id="GO:0004190">
    <property type="term" value="F:aspartic-type endopeptidase activity"/>
    <property type="evidence" value="ECO:0007669"/>
    <property type="project" value="UniProtKB-KW"/>
</dbReference>
<dbReference type="OrthoDB" id="2747330at2759"/>